<feature type="compositionally biased region" description="Basic and acidic residues" evidence="1">
    <location>
        <begin position="551"/>
        <end position="564"/>
    </location>
</feature>
<proteinExistence type="predicted"/>
<feature type="compositionally biased region" description="Basic residues" evidence="1">
    <location>
        <begin position="622"/>
        <end position="631"/>
    </location>
</feature>
<feature type="region of interest" description="Disordered" evidence="1">
    <location>
        <begin position="419"/>
        <end position="438"/>
    </location>
</feature>
<dbReference type="RefSeq" id="XP_001889521.1">
    <property type="nucleotide sequence ID" value="XM_001889486.1"/>
</dbReference>
<dbReference type="HOGENOM" id="CLU_250741_0_0_1"/>
<dbReference type="InParanoid" id="B0E033"/>
<feature type="region of interest" description="Disordered" evidence="1">
    <location>
        <begin position="620"/>
        <end position="645"/>
    </location>
</feature>
<dbReference type="KEGG" id="lbc:LACBIDRAFT_315209"/>
<feature type="compositionally biased region" description="Polar residues" evidence="1">
    <location>
        <begin position="534"/>
        <end position="547"/>
    </location>
</feature>
<feature type="compositionally biased region" description="Basic and acidic residues" evidence="1">
    <location>
        <begin position="760"/>
        <end position="777"/>
    </location>
</feature>
<feature type="compositionally biased region" description="Polar residues" evidence="1">
    <location>
        <begin position="72"/>
        <end position="96"/>
    </location>
</feature>
<accession>B0E033</accession>
<gene>
    <name evidence="2" type="ORF">LACBIDRAFT_315209</name>
</gene>
<feature type="region of interest" description="Disordered" evidence="1">
    <location>
        <begin position="977"/>
        <end position="1037"/>
    </location>
</feature>
<feature type="region of interest" description="Disordered" evidence="1">
    <location>
        <begin position="534"/>
        <end position="577"/>
    </location>
</feature>
<feature type="region of interest" description="Disordered" evidence="1">
    <location>
        <begin position="55"/>
        <end position="105"/>
    </location>
</feature>
<feature type="compositionally biased region" description="Basic and acidic residues" evidence="1">
    <location>
        <begin position="1268"/>
        <end position="1280"/>
    </location>
</feature>
<feature type="compositionally biased region" description="Low complexity" evidence="1">
    <location>
        <begin position="1281"/>
        <end position="1292"/>
    </location>
</feature>
<dbReference type="EMBL" id="DS547158">
    <property type="protein sequence ID" value="EDQ99829.1"/>
    <property type="molecule type" value="Genomic_DNA"/>
</dbReference>
<dbReference type="OrthoDB" id="5590473at2759"/>
<dbReference type="GeneID" id="6085150"/>
<feature type="compositionally biased region" description="Basic and acidic residues" evidence="1">
    <location>
        <begin position="921"/>
        <end position="934"/>
    </location>
</feature>
<feature type="compositionally biased region" description="Polar residues" evidence="1">
    <location>
        <begin position="291"/>
        <end position="331"/>
    </location>
</feature>
<feature type="compositionally biased region" description="Polar residues" evidence="1">
    <location>
        <begin position="1159"/>
        <end position="1171"/>
    </location>
</feature>
<reference evidence="2 3" key="1">
    <citation type="journal article" date="2008" name="Nature">
        <title>The genome of Laccaria bicolor provides insights into mycorrhizal symbiosis.</title>
        <authorList>
            <person name="Martin F."/>
            <person name="Aerts A."/>
            <person name="Ahren D."/>
            <person name="Brun A."/>
            <person name="Danchin E.G.J."/>
            <person name="Duchaussoy F."/>
            <person name="Gibon J."/>
            <person name="Kohler A."/>
            <person name="Lindquist E."/>
            <person name="Pereda V."/>
            <person name="Salamov A."/>
            <person name="Shapiro H.J."/>
            <person name="Wuyts J."/>
            <person name="Blaudez D."/>
            <person name="Buee M."/>
            <person name="Brokstein P."/>
            <person name="Canbaeck B."/>
            <person name="Cohen D."/>
            <person name="Courty P.E."/>
            <person name="Coutinho P.M."/>
            <person name="Delaruelle C."/>
            <person name="Detter J.C."/>
            <person name="Deveau A."/>
            <person name="DiFazio S."/>
            <person name="Duplessis S."/>
            <person name="Fraissinet-Tachet L."/>
            <person name="Lucic E."/>
            <person name="Frey-Klett P."/>
            <person name="Fourrey C."/>
            <person name="Feussner I."/>
            <person name="Gay G."/>
            <person name="Grimwood J."/>
            <person name="Hoegger P.J."/>
            <person name="Jain P."/>
            <person name="Kilaru S."/>
            <person name="Labbe J."/>
            <person name="Lin Y.C."/>
            <person name="Legue V."/>
            <person name="Le Tacon F."/>
            <person name="Marmeisse R."/>
            <person name="Melayah D."/>
            <person name="Montanini B."/>
            <person name="Muratet M."/>
            <person name="Nehls U."/>
            <person name="Niculita-Hirzel H."/>
            <person name="Oudot-Le Secq M.P."/>
            <person name="Peter M."/>
            <person name="Quesneville H."/>
            <person name="Rajashekar B."/>
            <person name="Reich M."/>
            <person name="Rouhier N."/>
            <person name="Schmutz J."/>
            <person name="Yin T."/>
            <person name="Chalot M."/>
            <person name="Henrissat B."/>
            <person name="Kuees U."/>
            <person name="Lucas S."/>
            <person name="Van de Peer Y."/>
            <person name="Podila G.K."/>
            <person name="Polle A."/>
            <person name="Pukkila P.J."/>
            <person name="Richardson P.M."/>
            <person name="Rouze P."/>
            <person name="Sanders I.R."/>
            <person name="Stajich J.E."/>
            <person name="Tunlid A."/>
            <person name="Tuskan G."/>
            <person name="Grigoriev I.V."/>
        </authorList>
    </citation>
    <scope>NUCLEOTIDE SEQUENCE [LARGE SCALE GENOMIC DNA]</scope>
    <source>
        <strain evidence="3">S238N-H82 / ATCC MYA-4686</strain>
    </source>
</reference>
<feature type="compositionally biased region" description="Basic residues" evidence="1">
    <location>
        <begin position="881"/>
        <end position="891"/>
    </location>
</feature>
<feature type="compositionally biased region" description="Low complexity" evidence="1">
    <location>
        <begin position="272"/>
        <end position="290"/>
    </location>
</feature>
<feature type="compositionally biased region" description="Basic and acidic residues" evidence="1">
    <location>
        <begin position="421"/>
        <end position="431"/>
    </location>
</feature>
<evidence type="ECO:0000313" key="3">
    <source>
        <dbReference type="Proteomes" id="UP000001194"/>
    </source>
</evidence>
<feature type="region of interest" description="Disordered" evidence="1">
    <location>
        <begin position="449"/>
        <end position="520"/>
    </location>
</feature>
<feature type="region of interest" description="Disordered" evidence="1">
    <location>
        <begin position="383"/>
        <end position="408"/>
    </location>
</feature>
<feature type="compositionally biased region" description="Acidic residues" evidence="1">
    <location>
        <begin position="1008"/>
        <end position="1028"/>
    </location>
</feature>
<feature type="compositionally biased region" description="Acidic residues" evidence="1">
    <location>
        <begin position="789"/>
        <end position="816"/>
    </location>
</feature>
<feature type="compositionally biased region" description="Low complexity" evidence="1">
    <location>
        <begin position="17"/>
        <end position="32"/>
    </location>
</feature>
<feature type="region of interest" description="Disordered" evidence="1">
    <location>
        <begin position="721"/>
        <end position="947"/>
    </location>
</feature>
<feature type="compositionally biased region" description="Acidic residues" evidence="1">
    <location>
        <begin position="129"/>
        <end position="140"/>
    </location>
</feature>
<dbReference type="Proteomes" id="UP000001194">
    <property type="component" value="Unassembled WGS sequence"/>
</dbReference>
<feature type="region of interest" description="Disordered" evidence="1">
    <location>
        <begin position="119"/>
        <end position="171"/>
    </location>
</feature>
<feature type="compositionally biased region" description="Polar residues" evidence="1">
    <location>
        <begin position="1293"/>
        <end position="1309"/>
    </location>
</feature>
<feature type="region of interest" description="Disordered" evidence="1">
    <location>
        <begin position="1266"/>
        <end position="1336"/>
    </location>
</feature>
<dbReference type="STRING" id="486041.B0E033"/>
<feature type="region of interest" description="Disordered" evidence="1">
    <location>
        <begin position="1077"/>
        <end position="1120"/>
    </location>
</feature>
<sequence>MSNETTSTSSPQTIAISPSFSSDSTSSAPHSEPTSDEQPDLGAFTTVLRAWTYLQPHPRIPPPPFPSSSSSRTYRADTSSISSFTRPGTSVATGTESPLPEVEGSTVWNQRRIQSYLDLYSGTPTSDRLDDDEDLEEEDEATKLSSNAAHNNEGEYSPRSPPRSPAVSLASTDGARTVEIISELDVHDTVTFDDSISNDQSLMSGEISVPVHPLDHRQLSTDDMEGEDSSLTSREVPLHYGPHVHPGNGRASPPPKLFRHVPSEPVSTFHPVSVSQQSTSRQYQSTSASQHLQSISQNLRSNFDSDSQHSTSQFISPFQESSAQTSQQYLSQADPDSISSSNFSVSSYNIPQSFGPSPSVLNESCSSKSRSLFTESHSSALTLTPENYRHHDHSLLPTPDSGTHSLESHTLSLWSQAPLDSHTRSQSHDSHSPQSNGQSVVIEPLDSVSQLQSDSPYVLDDPLSPLPTPELEPSETFPFLPAPAQHTVEPLGSSFHTPKRRQGVGYEPEGRTHDGHGQNYPHSLIGQHYLPSTNTEVSQRSTTVENDATSDDIHSYDNTFHSEPEHEDDYEDGQPSLGYLDEALSFIAEERARWTAAREHGGEAGQGGVVGQGDWRHVIEPHRKRRRKKPLQKGEEGNVTPSVRPLLVPASPTALATDPETTTITAIGTVTAVVSPGKKKKIRLKKKASVASGLVGLADNRSAIVGHGENDTLLRPISILRPPAAPETDGGEEEDGGNGARTPTSGINLMGKKGKRVGRKEREKEKAKKDKEREKSQIDGVLPKLPGNLEDEFEFTFELENDEDEDEDDEDEDEDIAFSSSSNSGQPSVGLKRGENAHIHRSLTAGVYKSTPPTPGTRTPKVRGPPDVAGGILDESGPKPKEKKKKPRTRASKTLIHSQSFPNLKVDDTLGEGSSDTGGQGKKETKGKERKREVAATAPEIVEQDKRSRLIGLARKLQQLFPEQQADLGKVVNRLQNRSQRRGGPEETNSVANSNGKRGKGHVRTESADTELPEGDEDQMEAPDGSEEFDPRGRPPRKGDTLIHVFVDHSNILIGLLSHLKRHPPLKPIRIIGRPLPAIPKKPTHTRSLSNSKSTPASAFSAVKPSSSRPLPIPTNGKKKPVPVPVPAPVLDLEGTDTYPIPLPSFATAARKNGMESRSLPSGSILNTYMNNKAGRDEDETNSDGYSTGDRDELVIAPRWPKEGPGEKEKRTPRHMWHAALALILERGRPVTRRVIVASSPLYQPMDGIERLGYEVRVYIRVPDLGDGMDRERHKDRDFKNGSGKSSGGNKSVQSSPSKGSLWSASTPNKGLGHKRHLSGSTSAESGSGAGGKVAQLLGSSNLKPHYESTPSLVNPKVKYREQGVDELLQLKLHQALAATDEVPEGATIVLATGDGNVGQFNEDGFLGPVRTALRRGWKVELYAWEDGLSRSWRREFGEGSEWGRKGMFRIIGMEQFASGLVESA</sequence>
<feature type="region of interest" description="Disordered" evidence="1">
    <location>
        <begin position="1154"/>
        <end position="1190"/>
    </location>
</feature>
<feature type="compositionally biased region" description="Polar residues" evidence="1">
    <location>
        <begin position="1086"/>
        <end position="1109"/>
    </location>
</feature>
<feature type="region of interest" description="Disordered" evidence="1">
    <location>
        <begin position="1"/>
        <end position="43"/>
    </location>
</feature>
<name>B0E033_LACBS</name>
<feature type="compositionally biased region" description="Polar residues" evidence="1">
    <location>
        <begin position="1"/>
        <end position="16"/>
    </location>
</feature>
<dbReference type="CDD" id="cd18724">
    <property type="entry name" value="PIN_LabA-like"/>
    <property type="match status" value="1"/>
</dbReference>
<protein>
    <submittedName>
        <fullName evidence="2">Predicted protein</fullName>
    </submittedName>
</protein>
<evidence type="ECO:0000256" key="1">
    <source>
        <dbReference type="SAM" id="MobiDB-lite"/>
    </source>
</evidence>
<keyword evidence="3" id="KW-1185">Reference proteome</keyword>
<organism evidence="3">
    <name type="scientific">Laccaria bicolor (strain S238N-H82 / ATCC MYA-4686)</name>
    <name type="common">Bicoloured deceiver</name>
    <name type="synonym">Laccaria laccata var. bicolor</name>
    <dbReference type="NCBI Taxonomy" id="486041"/>
    <lineage>
        <taxon>Eukaryota</taxon>
        <taxon>Fungi</taxon>
        <taxon>Dikarya</taxon>
        <taxon>Basidiomycota</taxon>
        <taxon>Agaricomycotina</taxon>
        <taxon>Agaricomycetes</taxon>
        <taxon>Agaricomycetidae</taxon>
        <taxon>Agaricales</taxon>
        <taxon>Agaricineae</taxon>
        <taxon>Hydnangiaceae</taxon>
        <taxon>Laccaria</taxon>
    </lineage>
</organism>
<feature type="compositionally biased region" description="Polar residues" evidence="1">
    <location>
        <begin position="987"/>
        <end position="996"/>
    </location>
</feature>
<evidence type="ECO:0000313" key="2">
    <source>
        <dbReference type="EMBL" id="EDQ99829.1"/>
    </source>
</evidence>
<feature type="region of interest" description="Disordered" evidence="1">
    <location>
        <begin position="219"/>
        <end position="338"/>
    </location>
</feature>